<dbReference type="InterPro" id="IPR011123">
    <property type="entry name" value="Y_Y_Y"/>
</dbReference>
<dbReference type="InterPro" id="IPR003661">
    <property type="entry name" value="HisK_dim/P_dom"/>
</dbReference>
<dbReference type="PROSITE" id="PS01124">
    <property type="entry name" value="HTH_ARAC_FAMILY_2"/>
    <property type="match status" value="1"/>
</dbReference>
<dbReference type="Gene3D" id="1.10.10.60">
    <property type="entry name" value="Homeodomain-like"/>
    <property type="match status" value="1"/>
</dbReference>
<sequence length="1338" mass="153395">MLLLIQTTFKVQLLSKIGKIIRDSRPLVYQCYWVPLLFWFTTGHVLGQQQISFRNISVKDGLSQNSVVDITQDSLGYLWIATQDGLNRFDGQEFQHFAFQFEDITRPNYSNLGYLYTDKQGGLWVLPQDGKLRKYAPLHSQFNIYEELENAHTVYQDDNNTFWVGTDQGQIFKKHADSTRFENFEIDTNPISSRIRQFLQLEQDFLWVLTDHQCILFNTRTGKVQFELSSPKAENGTAVTFSKIVPKPESGLWVSTFGKGLYEIEHTLQSVSLERVTTFSVPEDLNILDMLLDSKDRLWIGTYGKGLFLVDGNAVRHFMPDKNDERTIHYKDILSIYEDYLGVLWFGTDGSGVSYYDEYLEKFNVVTNDQTPNDINVDVVRAITTDADGNFWIGTSGHGLTKYNPKLGQWASFTTQNSHLTSDRIMSLCYDGDNRLWIGTQEGGLWIMDANGELRKVTSVNANTIWVIFEDKWDRLWVGTQDQGLFQLDENGKVVSQYHTASEKHPLTSNNIRAIFNDSKGNLWVGTEDQGVMYLNFEEGQTEIINAVNDRPHLSTNAIKSVYLENDRWLWVGTNGKGIDVLDLKERTTKNYNLEKGLPNNVVYSLLPDRQNNIWISTNKGIAKLTPSKNHVEPPLVVPYDNYDGLATEFNTGAWHISKDHQLFFGGLEGFYWFDPATIKINLNLPKTQITQFSIFDQPTAMAEGTHLPYDQNTLSFSFSSMQFSLPEKNEYQYRLIDYDKDWIYSGNKNYARYPKLPPGNYTFQVKSSNYDRVWGPDIASFAFTIDPPWYWNSFSQIVYLILFALLLFTIYAYTKSRWRIQTDLKLQEAEADRLKKLHDFRSKLYMNIAHEFKTPLTLVSAPLEEMMADEGKRIKSSDNLSFVSRNLNRLTKLVDQLLQLGSLEEGKLKKMAIYGDITLFLRTLIASYQPQAKEANVAINSKIKQMPFSWYDEDMLEKTVGNLITNALKYAPKNTECTIFGTHEEGFLVLQVQNKISESIATEKLFERFYQENHEKEGMGIGLALVKELVDWFNGAISVKTNSDNISFLLKIDVRKNAFKDDERAEIAPFEKMADPNIGHEKNGEINKILLVEDDRETRNYISSVLEPEYQIIPAKNGMEGFDKAVKHLPDVIISDIKMPILDGIALCNQLKSDQRTSHIPLIMLTASSDASQELKALKVGADDYISKPFKTQILVQRIRNMAHMKVLWANRYKESYIVGPTDITVPPVEHQFLNKLQLILDKHLTDPSLSSPKLCELMGLSRMQLHRKLQSYTGLSTTAFLRSQRLKLATDLLKQGSLNVNEVAYMVGFNSPGYFMKCFKEQFQMTPTEFVASLNG</sequence>
<keyword evidence="12" id="KW-1185">Reference proteome</keyword>
<evidence type="ECO:0000256" key="4">
    <source>
        <dbReference type="ARBA" id="ARBA00023015"/>
    </source>
</evidence>
<evidence type="ECO:0000256" key="6">
    <source>
        <dbReference type="ARBA" id="ARBA00023163"/>
    </source>
</evidence>
<dbReference type="Gene3D" id="3.30.565.10">
    <property type="entry name" value="Histidine kinase-like ATPase, C-terminal domain"/>
    <property type="match status" value="1"/>
</dbReference>
<evidence type="ECO:0000259" key="9">
    <source>
        <dbReference type="PROSITE" id="PS50109"/>
    </source>
</evidence>
<dbReference type="SUPFAM" id="SSF55874">
    <property type="entry name" value="ATPase domain of HSP90 chaperone/DNA topoisomerase II/histidine kinase"/>
    <property type="match status" value="1"/>
</dbReference>
<dbReference type="Pfam" id="PF00072">
    <property type="entry name" value="Response_reg"/>
    <property type="match status" value="1"/>
</dbReference>
<dbReference type="EMBL" id="QUSX01000002">
    <property type="protein sequence ID" value="RRQ48646.1"/>
    <property type="molecule type" value="Genomic_DNA"/>
</dbReference>
<dbReference type="PANTHER" id="PTHR43547:SF2">
    <property type="entry name" value="HYBRID SIGNAL TRANSDUCTION HISTIDINE KINASE C"/>
    <property type="match status" value="1"/>
</dbReference>
<evidence type="ECO:0000313" key="11">
    <source>
        <dbReference type="EMBL" id="RRQ48646.1"/>
    </source>
</evidence>
<evidence type="ECO:0000259" key="10">
    <source>
        <dbReference type="PROSITE" id="PS50110"/>
    </source>
</evidence>
<dbReference type="SUPFAM" id="SSF63829">
    <property type="entry name" value="Calcium-dependent phosphotriesterase"/>
    <property type="match status" value="3"/>
</dbReference>
<dbReference type="InterPro" id="IPR011006">
    <property type="entry name" value="CheY-like_superfamily"/>
</dbReference>
<dbReference type="PROSITE" id="PS50109">
    <property type="entry name" value="HIS_KIN"/>
    <property type="match status" value="1"/>
</dbReference>
<dbReference type="InterPro" id="IPR001789">
    <property type="entry name" value="Sig_transdc_resp-reg_receiver"/>
</dbReference>
<evidence type="ECO:0000256" key="2">
    <source>
        <dbReference type="ARBA" id="ARBA00012438"/>
    </source>
</evidence>
<dbReference type="Gene3D" id="2.60.40.10">
    <property type="entry name" value="Immunoglobulins"/>
    <property type="match status" value="1"/>
</dbReference>
<dbReference type="PROSITE" id="PS00041">
    <property type="entry name" value="HTH_ARAC_FAMILY_1"/>
    <property type="match status" value="1"/>
</dbReference>
<dbReference type="CDD" id="cd00075">
    <property type="entry name" value="HATPase"/>
    <property type="match status" value="1"/>
</dbReference>
<organism evidence="11 12">
    <name type="scientific">Maribacter algicola</name>
    <dbReference type="NCBI Taxonomy" id="2498892"/>
    <lineage>
        <taxon>Bacteria</taxon>
        <taxon>Pseudomonadati</taxon>
        <taxon>Bacteroidota</taxon>
        <taxon>Flavobacteriia</taxon>
        <taxon>Flavobacteriales</taxon>
        <taxon>Flavobacteriaceae</taxon>
        <taxon>Maribacter</taxon>
    </lineage>
</organism>
<comment type="caution">
    <text evidence="11">The sequence shown here is derived from an EMBL/GenBank/DDBJ whole genome shotgun (WGS) entry which is preliminary data.</text>
</comment>
<dbReference type="GO" id="GO:0000155">
    <property type="term" value="F:phosphorelay sensor kinase activity"/>
    <property type="evidence" value="ECO:0007669"/>
    <property type="project" value="InterPro"/>
</dbReference>
<dbReference type="InterPro" id="IPR018060">
    <property type="entry name" value="HTH_AraC"/>
</dbReference>
<dbReference type="SMART" id="SM00388">
    <property type="entry name" value="HisKA"/>
    <property type="match status" value="1"/>
</dbReference>
<evidence type="ECO:0000256" key="7">
    <source>
        <dbReference type="PROSITE-ProRule" id="PRU00169"/>
    </source>
</evidence>
<dbReference type="SUPFAM" id="SSF52172">
    <property type="entry name" value="CheY-like"/>
    <property type="match status" value="1"/>
</dbReference>
<dbReference type="InterPro" id="IPR003594">
    <property type="entry name" value="HATPase_dom"/>
</dbReference>
<dbReference type="Pfam" id="PF02518">
    <property type="entry name" value="HATPase_c"/>
    <property type="match status" value="1"/>
</dbReference>
<evidence type="ECO:0000256" key="3">
    <source>
        <dbReference type="ARBA" id="ARBA00022553"/>
    </source>
</evidence>
<dbReference type="SMART" id="SM00387">
    <property type="entry name" value="HATPase_c"/>
    <property type="match status" value="1"/>
</dbReference>
<feature type="modified residue" description="4-aspartylphosphate" evidence="7">
    <location>
        <position position="1137"/>
    </location>
</feature>
<feature type="domain" description="Response regulatory" evidence="10">
    <location>
        <begin position="1089"/>
        <end position="1204"/>
    </location>
</feature>
<feature type="domain" description="HTH araC/xylS-type" evidence="8">
    <location>
        <begin position="1236"/>
        <end position="1335"/>
    </location>
</feature>
<keyword evidence="11" id="KW-0418">Kinase</keyword>
<proteinExistence type="predicted"/>
<dbReference type="Pfam" id="PF07495">
    <property type="entry name" value="Y_Y_Y"/>
    <property type="match status" value="1"/>
</dbReference>
<dbReference type="InterPro" id="IPR013783">
    <property type="entry name" value="Ig-like_fold"/>
</dbReference>
<comment type="catalytic activity">
    <reaction evidence="1">
        <text>ATP + protein L-histidine = ADP + protein N-phospho-L-histidine.</text>
        <dbReference type="EC" id="2.7.13.3"/>
    </reaction>
</comment>
<keyword evidence="11" id="KW-0808">Transferase</keyword>
<dbReference type="GO" id="GO:0043565">
    <property type="term" value="F:sequence-specific DNA binding"/>
    <property type="evidence" value="ECO:0007669"/>
    <property type="project" value="InterPro"/>
</dbReference>
<dbReference type="SMART" id="SM00342">
    <property type="entry name" value="HTH_ARAC"/>
    <property type="match status" value="1"/>
</dbReference>
<evidence type="ECO:0000256" key="5">
    <source>
        <dbReference type="ARBA" id="ARBA00023125"/>
    </source>
</evidence>
<dbReference type="Pfam" id="PF07494">
    <property type="entry name" value="Reg_prop"/>
    <property type="match status" value="6"/>
</dbReference>
<dbReference type="PROSITE" id="PS50110">
    <property type="entry name" value="RESPONSE_REGULATORY"/>
    <property type="match status" value="1"/>
</dbReference>
<dbReference type="CDD" id="cd00082">
    <property type="entry name" value="HisKA"/>
    <property type="match status" value="1"/>
</dbReference>
<dbReference type="GO" id="GO:0003700">
    <property type="term" value="F:DNA-binding transcription factor activity"/>
    <property type="evidence" value="ECO:0007669"/>
    <property type="project" value="InterPro"/>
</dbReference>
<dbReference type="SUPFAM" id="SSF47384">
    <property type="entry name" value="Homodimeric domain of signal transducing histidine kinase"/>
    <property type="match status" value="1"/>
</dbReference>
<dbReference type="SMART" id="SM00448">
    <property type="entry name" value="REC"/>
    <property type="match status" value="1"/>
</dbReference>
<keyword evidence="4" id="KW-0805">Transcription regulation</keyword>
<reference evidence="12" key="1">
    <citation type="submission" date="2018-08" db="EMBL/GenBank/DDBJ databases">
        <authorList>
            <person name="Khan S.A."/>
            <person name="J S.E."/>
        </authorList>
    </citation>
    <scope>NUCLEOTIDE SEQUENCE [LARGE SCALE GENOMIC DNA]</scope>
    <source>
        <strain evidence="12">PoM-212</strain>
    </source>
</reference>
<dbReference type="OrthoDB" id="358279at2"/>
<dbReference type="Proteomes" id="UP000286990">
    <property type="component" value="Unassembled WGS sequence"/>
</dbReference>
<dbReference type="PANTHER" id="PTHR43547">
    <property type="entry name" value="TWO-COMPONENT HISTIDINE KINASE"/>
    <property type="match status" value="1"/>
</dbReference>
<dbReference type="InterPro" id="IPR011110">
    <property type="entry name" value="Reg_prop"/>
</dbReference>
<accession>A0A426RI68</accession>
<gene>
    <name evidence="11" type="ORF">DZC72_13240</name>
</gene>
<dbReference type="Gene3D" id="2.130.10.10">
    <property type="entry name" value="YVTN repeat-like/Quinoprotein amine dehydrogenase"/>
    <property type="match status" value="2"/>
</dbReference>
<keyword evidence="5" id="KW-0238">DNA-binding</keyword>
<evidence type="ECO:0000313" key="12">
    <source>
        <dbReference type="Proteomes" id="UP000286990"/>
    </source>
</evidence>
<dbReference type="InterPro" id="IPR005467">
    <property type="entry name" value="His_kinase_dom"/>
</dbReference>
<keyword evidence="6" id="KW-0804">Transcription</keyword>
<dbReference type="InterPro" id="IPR015943">
    <property type="entry name" value="WD40/YVTN_repeat-like_dom_sf"/>
</dbReference>
<keyword evidence="3 7" id="KW-0597">Phosphoprotein</keyword>
<name>A0A426RI68_9FLAO</name>
<dbReference type="InterPro" id="IPR036890">
    <property type="entry name" value="HATPase_C_sf"/>
</dbReference>
<feature type="domain" description="Histidine kinase" evidence="9">
    <location>
        <begin position="848"/>
        <end position="1057"/>
    </location>
</feature>
<dbReference type="EC" id="2.7.13.3" evidence="2"/>
<dbReference type="InterPro" id="IPR009057">
    <property type="entry name" value="Homeodomain-like_sf"/>
</dbReference>
<dbReference type="Pfam" id="PF00512">
    <property type="entry name" value="HisKA"/>
    <property type="match status" value="1"/>
</dbReference>
<dbReference type="Pfam" id="PF12833">
    <property type="entry name" value="HTH_18"/>
    <property type="match status" value="1"/>
</dbReference>
<dbReference type="Gene3D" id="3.40.50.2300">
    <property type="match status" value="1"/>
</dbReference>
<dbReference type="InterPro" id="IPR036097">
    <property type="entry name" value="HisK_dim/P_sf"/>
</dbReference>
<evidence type="ECO:0000259" key="8">
    <source>
        <dbReference type="PROSITE" id="PS01124"/>
    </source>
</evidence>
<reference evidence="12" key="2">
    <citation type="submission" date="2018-12" db="EMBL/GenBank/DDBJ databases">
        <title>Maribacter lutimaris sp. nov., isolated from marine sediment.</title>
        <authorList>
            <person name="Kim K.K."/>
        </authorList>
    </citation>
    <scope>NUCLEOTIDE SEQUENCE [LARGE SCALE GENOMIC DNA]</scope>
    <source>
        <strain evidence="12">PoM-212</strain>
    </source>
</reference>
<dbReference type="SUPFAM" id="SSF46689">
    <property type="entry name" value="Homeodomain-like"/>
    <property type="match status" value="1"/>
</dbReference>
<protein>
    <recommendedName>
        <fullName evidence="2">histidine kinase</fullName>
        <ecNumber evidence="2">2.7.13.3</ecNumber>
    </recommendedName>
</protein>
<evidence type="ECO:0000256" key="1">
    <source>
        <dbReference type="ARBA" id="ARBA00000085"/>
    </source>
</evidence>
<dbReference type="Gene3D" id="1.10.287.130">
    <property type="match status" value="1"/>
</dbReference>
<dbReference type="InterPro" id="IPR018062">
    <property type="entry name" value="HTH_AraC-typ_CS"/>
</dbReference>